<dbReference type="EMBL" id="JN698999">
    <property type="protein sequence ID" value="AER48242.1"/>
    <property type="molecule type" value="Genomic_DNA"/>
</dbReference>
<dbReference type="GeneID" id="18562385"/>
<organism evidence="2 3">
    <name type="scientific">Mycobacterium phage Blue7</name>
    <dbReference type="NCBI Taxonomy" id="1089117"/>
    <lineage>
        <taxon>Viruses</taxon>
        <taxon>Duplodnaviria</taxon>
        <taxon>Heunggongvirae</taxon>
        <taxon>Uroviricota</taxon>
        <taxon>Caudoviricetes</taxon>
        <taxon>Gladiatorvirus</taxon>
        <taxon>Gladiatorvirus hammer</taxon>
    </lineage>
</organism>
<dbReference type="OrthoDB" id="26543at10239"/>
<evidence type="ECO:0000313" key="3">
    <source>
        <dbReference type="Proteomes" id="UP000007316"/>
    </source>
</evidence>
<reference evidence="2 3" key="1">
    <citation type="journal article" date="2012" name="J. Virol.">
        <title>Complete Genome Sequences of 138 Mycobacteriophages.</title>
        <authorList>
            <consortium name="the Science Education Alliance Phage Hunters Advancing Genomics and Evolutionary Science Program"/>
            <consortium name="the KwaZulu-Natal Research Institute for Tuberculosis and HIV Mycobacterial Genetics Course Students"/>
            <consortium name="the Phage Hunters Integrating Research and Education Program"/>
            <person name="Hatfull G.F."/>
        </authorList>
    </citation>
    <scope>NUCLEOTIDE SEQUENCE [LARGE SCALE GENOMIC DNA]</scope>
</reference>
<sequence>MPGWDEGSKGTSPKAGPVKITKKAVATEAAA</sequence>
<dbReference type="RefSeq" id="YP_009014545.1">
    <property type="nucleotide sequence ID" value="NC_023713.1"/>
</dbReference>
<evidence type="ECO:0000256" key="1">
    <source>
        <dbReference type="SAM" id="MobiDB-lite"/>
    </source>
</evidence>
<name>G8I698_9CAUD</name>
<proteinExistence type="predicted"/>
<dbReference type="KEGG" id="vg:18562385"/>
<accession>G8I698</accession>
<protein>
    <submittedName>
        <fullName evidence="2">Uncharacterized protein</fullName>
    </submittedName>
</protein>
<feature type="region of interest" description="Disordered" evidence="1">
    <location>
        <begin position="1"/>
        <end position="31"/>
    </location>
</feature>
<dbReference type="Proteomes" id="UP000007316">
    <property type="component" value="Segment"/>
</dbReference>
<gene>
    <name evidence="2" type="primary">57</name>
    <name evidence="2" type="ORF">BLUE7_57</name>
</gene>
<evidence type="ECO:0000313" key="2">
    <source>
        <dbReference type="EMBL" id="AER48242.1"/>
    </source>
</evidence>